<dbReference type="GO" id="GO:1990362">
    <property type="term" value="F:butanol dehydrogenase (NAD+) activity"/>
    <property type="evidence" value="ECO:0007669"/>
    <property type="project" value="InterPro"/>
</dbReference>
<dbReference type="FunFam" id="3.40.50.1970:FF:000003">
    <property type="entry name" value="Alcohol dehydrogenase, iron-containing"/>
    <property type="match status" value="1"/>
</dbReference>
<dbReference type="AlphaFoldDB" id="A0A9D2LI46"/>
<accession>A0A9D2LI46</accession>
<dbReference type="GO" id="GO:0046872">
    <property type="term" value="F:metal ion binding"/>
    <property type="evidence" value="ECO:0007669"/>
    <property type="project" value="InterPro"/>
</dbReference>
<dbReference type="InterPro" id="IPR056798">
    <property type="entry name" value="ADH_Fe_C"/>
</dbReference>
<dbReference type="Pfam" id="PF00465">
    <property type="entry name" value="Fe-ADH"/>
    <property type="match status" value="1"/>
</dbReference>
<comment type="caution">
    <text evidence="4">The sequence shown here is derived from an EMBL/GenBank/DDBJ whole genome shotgun (WGS) entry which is preliminary data.</text>
</comment>
<dbReference type="GO" id="GO:0008106">
    <property type="term" value="F:alcohol dehydrogenase (NADP+) activity"/>
    <property type="evidence" value="ECO:0007669"/>
    <property type="project" value="TreeGrafter"/>
</dbReference>
<gene>
    <name evidence="4" type="ORF">H9787_03035</name>
</gene>
<dbReference type="PANTHER" id="PTHR43633">
    <property type="entry name" value="ALCOHOL DEHYDROGENASE YQHD"/>
    <property type="match status" value="1"/>
</dbReference>
<evidence type="ECO:0000313" key="5">
    <source>
        <dbReference type="Proteomes" id="UP000823824"/>
    </source>
</evidence>
<name>A0A9D2LI46_9FIRM</name>
<dbReference type="Gene3D" id="1.20.1090.10">
    <property type="entry name" value="Dehydroquinate synthase-like - alpha domain"/>
    <property type="match status" value="1"/>
</dbReference>
<dbReference type="Pfam" id="PF25137">
    <property type="entry name" value="ADH_Fe_C"/>
    <property type="match status" value="1"/>
</dbReference>
<sequence>MNNFTFYSPTLFAFGDGEEKNTGALVRRFGGTRVLLVTGGGSVRRNGAYDAVAASLNEAGIPFTELSGVQANPRSGKVYEGIDLVRQTGADFLLAVGGGSVIDTAKAIGFGALYDGDFWDFFTGKAKIEKTLPVGVVLTISAAGSEGSDSCVITQEQGNLKWGCPKTDVIRPKFAVLNPRFTCSLPAYQTASGAVDMMAHIMERYFTNTPDVALTDRLCEALMKTVLDAAPKAIADPNDYAARADLMWAGMLAHNNSCGVGREQDWASHQIEHELSAFYDCAHGAGLAVVLPAWMEYVLPHDPVRLAQFAVRVFGCEMNFADPEATARQGIEKLCLFFHSLGMPITFEELGAKAKDIPDMVAHRAEKPNAFPFGGFVKIQPADMEAILRLAAGDVLE</sequence>
<dbReference type="Gene3D" id="3.40.50.1970">
    <property type="match status" value="1"/>
</dbReference>
<dbReference type="CDD" id="cd08187">
    <property type="entry name" value="BDH"/>
    <property type="match status" value="1"/>
</dbReference>
<dbReference type="Proteomes" id="UP000823824">
    <property type="component" value="Unassembled WGS sequence"/>
</dbReference>
<evidence type="ECO:0000256" key="1">
    <source>
        <dbReference type="ARBA" id="ARBA00023002"/>
    </source>
</evidence>
<dbReference type="GO" id="GO:0005829">
    <property type="term" value="C:cytosol"/>
    <property type="evidence" value="ECO:0007669"/>
    <property type="project" value="TreeGrafter"/>
</dbReference>
<proteinExistence type="predicted"/>
<feature type="domain" description="Fe-containing alcohol dehydrogenase-like C-terminal" evidence="3">
    <location>
        <begin position="190"/>
        <end position="390"/>
    </location>
</feature>
<organism evidence="4 5">
    <name type="scientific">Candidatus Oscillibacter excrementigallinarum</name>
    <dbReference type="NCBI Taxonomy" id="2838716"/>
    <lineage>
        <taxon>Bacteria</taxon>
        <taxon>Bacillati</taxon>
        <taxon>Bacillota</taxon>
        <taxon>Clostridia</taxon>
        <taxon>Eubacteriales</taxon>
        <taxon>Oscillospiraceae</taxon>
        <taxon>Oscillibacter</taxon>
    </lineage>
</organism>
<dbReference type="InterPro" id="IPR001670">
    <property type="entry name" value="ADH_Fe/GldA"/>
</dbReference>
<evidence type="ECO:0000259" key="2">
    <source>
        <dbReference type="Pfam" id="PF00465"/>
    </source>
</evidence>
<dbReference type="PANTHER" id="PTHR43633:SF1">
    <property type="entry name" value="ALCOHOL DEHYDROGENASE YQHD"/>
    <property type="match status" value="1"/>
</dbReference>
<feature type="domain" description="Alcohol dehydrogenase iron-type/glycerol dehydrogenase GldA" evidence="2">
    <location>
        <begin position="9"/>
        <end position="179"/>
    </location>
</feature>
<evidence type="ECO:0000313" key="4">
    <source>
        <dbReference type="EMBL" id="HJB12670.1"/>
    </source>
</evidence>
<protein>
    <submittedName>
        <fullName evidence="4">Iron-containing alcohol dehydrogenase</fullName>
    </submittedName>
</protein>
<reference evidence="4" key="1">
    <citation type="journal article" date="2021" name="PeerJ">
        <title>Extensive microbial diversity within the chicken gut microbiome revealed by metagenomics and culture.</title>
        <authorList>
            <person name="Gilroy R."/>
            <person name="Ravi A."/>
            <person name="Getino M."/>
            <person name="Pursley I."/>
            <person name="Horton D.L."/>
            <person name="Alikhan N.F."/>
            <person name="Baker D."/>
            <person name="Gharbi K."/>
            <person name="Hall N."/>
            <person name="Watson M."/>
            <person name="Adriaenssens E.M."/>
            <person name="Foster-Nyarko E."/>
            <person name="Jarju S."/>
            <person name="Secka A."/>
            <person name="Antonio M."/>
            <person name="Oren A."/>
            <person name="Chaudhuri R.R."/>
            <person name="La Ragione R."/>
            <person name="Hildebrand F."/>
            <person name="Pallen M.J."/>
        </authorList>
    </citation>
    <scope>NUCLEOTIDE SEQUENCE</scope>
    <source>
        <strain evidence="4">ChiBcec18-1249</strain>
    </source>
</reference>
<dbReference type="GO" id="GO:1990002">
    <property type="term" value="F:methylglyoxal reductase (NADPH) (acetol producing) activity"/>
    <property type="evidence" value="ECO:0007669"/>
    <property type="project" value="TreeGrafter"/>
</dbReference>
<dbReference type="SUPFAM" id="SSF56796">
    <property type="entry name" value="Dehydroquinate synthase-like"/>
    <property type="match status" value="1"/>
</dbReference>
<dbReference type="InterPro" id="IPR044731">
    <property type="entry name" value="BDH-like"/>
</dbReference>
<evidence type="ECO:0000259" key="3">
    <source>
        <dbReference type="Pfam" id="PF25137"/>
    </source>
</evidence>
<keyword evidence="1" id="KW-0560">Oxidoreductase</keyword>
<reference evidence="4" key="2">
    <citation type="submission" date="2021-04" db="EMBL/GenBank/DDBJ databases">
        <authorList>
            <person name="Gilroy R."/>
        </authorList>
    </citation>
    <scope>NUCLEOTIDE SEQUENCE</scope>
    <source>
        <strain evidence="4">ChiBcec18-1249</strain>
    </source>
</reference>
<dbReference type="EMBL" id="DWZJ01000022">
    <property type="protein sequence ID" value="HJB12670.1"/>
    <property type="molecule type" value="Genomic_DNA"/>
</dbReference>